<keyword evidence="9" id="KW-1015">Disulfide bond</keyword>
<comment type="similarity">
    <text evidence="10">Belongs to the peptidase S1 family. CLIP subfamily.</text>
</comment>
<evidence type="ECO:0000256" key="1">
    <source>
        <dbReference type="ARBA" id="ARBA00004613"/>
    </source>
</evidence>
<evidence type="ECO:0000313" key="18">
    <source>
        <dbReference type="Proteomes" id="UP001562425"/>
    </source>
</evidence>
<keyword evidence="4 15" id="KW-0732">Signal</keyword>
<comment type="subcellular location">
    <subcellularLocation>
        <location evidence="1">Secreted</location>
    </subcellularLocation>
</comment>
<dbReference type="EC" id="3.4.21.4" evidence="12"/>
<dbReference type="PROSITE" id="PS00134">
    <property type="entry name" value="TRYPSIN_HIS"/>
    <property type="match status" value="1"/>
</dbReference>
<evidence type="ECO:0000256" key="9">
    <source>
        <dbReference type="ARBA" id="ARBA00023157"/>
    </source>
</evidence>
<evidence type="ECO:0000259" key="16">
    <source>
        <dbReference type="PROSITE" id="PS50240"/>
    </source>
</evidence>
<evidence type="ECO:0000256" key="7">
    <source>
        <dbReference type="ARBA" id="ARBA00022825"/>
    </source>
</evidence>
<proteinExistence type="inferred from homology"/>
<keyword evidence="18" id="KW-1185">Reference proteome</keyword>
<evidence type="ECO:0000256" key="12">
    <source>
        <dbReference type="ARBA" id="ARBA00038868"/>
    </source>
</evidence>
<dbReference type="InterPro" id="IPR018114">
    <property type="entry name" value="TRYPSIN_HIS"/>
</dbReference>
<reference evidence="17 18" key="1">
    <citation type="submission" date="2024-05" db="EMBL/GenBank/DDBJ databases">
        <title>Culex pipiens pipiens assembly and annotation.</title>
        <authorList>
            <person name="Alout H."/>
            <person name="Durand T."/>
        </authorList>
    </citation>
    <scope>NUCLEOTIDE SEQUENCE [LARGE SCALE GENOMIC DNA]</scope>
    <source>
        <strain evidence="17">HA-2024</strain>
        <tissue evidence="17">Whole body</tissue>
    </source>
</reference>
<dbReference type="EMBL" id="JBEHCU010005930">
    <property type="protein sequence ID" value="KAL1398336.1"/>
    <property type="molecule type" value="Genomic_DNA"/>
</dbReference>
<dbReference type="InterPro" id="IPR043504">
    <property type="entry name" value="Peptidase_S1_PA_chymotrypsin"/>
</dbReference>
<keyword evidence="8" id="KW-0865">Zymogen</keyword>
<evidence type="ECO:0000256" key="5">
    <source>
        <dbReference type="ARBA" id="ARBA00022757"/>
    </source>
</evidence>
<dbReference type="InterPro" id="IPR033116">
    <property type="entry name" value="TRYPSIN_SER"/>
</dbReference>
<dbReference type="FunFam" id="2.40.10.10:FF:000077">
    <property type="entry name" value="Predicted protein"/>
    <property type="match status" value="1"/>
</dbReference>
<evidence type="ECO:0000256" key="6">
    <source>
        <dbReference type="ARBA" id="ARBA00022801"/>
    </source>
</evidence>
<dbReference type="GO" id="GO:0006508">
    <property type="term" value="P:proteolysis"/>
    <property type="evidence" value="ECO:0007669"/>
    <property type="project" value="UniProtKB-KW"/>
</dbReference>
<dbReference type="InterPro" id="IPR001314">
    <property type="entry name" value="Peptidase_S1A"/>
</dbReference>
<name>A0ABD1DF80_CULPP</name>
<gene>
    <name evidence="17" type="ORF">pipiens_009056</name>
</gene>
<keyword evidence="5" id="KW-0222">Digestion</keyword>
<dbReference type="Pfam" id="PF00089">
    <property type="entry name" value="Trypsin"/>
    <property type="match status" value="1"/>
</dbReference>
<evidence type="ECO:0000256" key="4">
    <source>
        <dbReference type="ARBA" id="ARBA00022729"/>
    </source>
</evidence>
<evidence type="ECO:0000256" key="3">
    <source>
        <dbReference type="ARBA" id="ARBA00022670"/>
    </source>
</evidence>
<dbReference type="Proteomes" id="UP001562425">
    <property type="component" value="Unassembled WGS sequence"/>
</dbReference>
<feature type="domain" description="Peptidase S1" evidence="16">
    <location>
        <begin position="52"/>
        <end position="274"/>
    </location>
</feature>
<accession>A0ABD1DF80</accession>
<dbReference type="AlphaFoldDB" id="A0ABD1DF80"/>
<dbReference type="SUPFAM" id="SSF50494">
    <property type="entry name" value="Trypsin-like serine proteases"/>
    <property type="match status" value="1"/>
</dbReference>
<evidence type="ECO:0000256" key="10">
    <source>
        <dbReference type="ARBA" id="ARBA00024195"/>
    </source>
</evidence>
<evidence type="ECO:0000256" key="14">
    <source>
        <dbReference type="RuleBase" id="RU363034"/>
    </source>
</evidence>
<dbReference type="PANTHER" id="PTHR24276:SF97">
    <property type="entry name" value="GH13245P2-RELATED"/>
    <property type="match status" value="1"/>
</dbReference>
<sequence>MFQHSSAPSPTMNQFITLLATAVACVALVQGASTARHPARPWWNAPPSSERIVGGFEIDILEVPYQISLQDYRHYCGGSIIGENWVLTAGHCANEYEVGLYVRVGSSLHGSGGQLVPVKRVIQHPQYNPKTSDFDFSLLELEQPVQLSEEFFAVELPEQDQEVEDGQLLQVSGWGATQNPSESNGPLRATNVPAVSQEECRESYGTNQITDRMICAGYQAGGKDACQGDSGGPLVEGKTLVGVVSWGIGCAEPGYPGVYSRVAAVRDWIKEHSDI</sequence>
<dbReference type="InterPro" id="IPR050430">
    <property type="entry name" value="Peptidase_S1"/>
</dbReference>
<evidence type="ECO:0000256" key="13">
    <source>
        <dbReference type="ARBA" id="ARBA00060213"/>
    </source>
</evidence>
<keyword evidence="2" id="KW-0964">Secreted</keyword>
<dbReference type="PROSITE" id="PS50240">
    <property type="entry name" value="TRYPSIN_DOM"/>
    <property type="match status" value="1"/>
</dbReference>
<evidence type="ECO:0000256" key="2">
    <source>
        <dbReference type="ARBA" id="ARBA00022525"/>
    </source>
</evidence>
<feature type="chain" id="PRO_5044862276" description="trypsin" evidence="15">
    <location>
        <begin position="32"/>
        <end position="275"/>
    </location>
</feature>
<dbReference type="PANTHER" id="PTHR24276">
    <property type="entry name" value="POLYSERASE-RELATED"/>
    <property type="match status" value="1"/>
</dbReference>
<dbReference type="GO" id="GO:0007586">
    <property type="term" value="P:digestion"/>
    <property type="evidence" value="ECO:0007669"/>
    <property type="project" value="UniProtKB-KW"/>
</dbReference>
<dbReference type="PRINTS" id="PR00722">
    <property type="entry name" value="CHYMOTRYPSIN"/>
</dbReference>
<dbReference type="Gene3D" id="2.40.10.10">
    <property type="entry name" value="Trypsin-like serine proteases"/>
    <property type="match status" value="1"/>
</dbReference>
<comment type="function">
    <text evidence="13">Major function may be to aid in digestion of the blood meal.</text>
</comment>
<keyword evidence="7 14" id="KW-0720">Serine protease</keyword>
<keyword evidence="6 14" id="KW-0378">Hydrolase</keyword>
<evidence type="ECO:0000256" key="11">
    <source>
        <dbReference type="ARBA" id="ARBA00036320"/>
    </source>
</evidence>
<keyword evidence="3 14" id="KW-0645">Protease</keyword>
<comment type="caution">
    <text evidence="17">The sequence shown here is derived from an EMBL/GenBank/DDBJ whole genome shotgun (WGS) entry which is preliminary data.</text>
</comment>
<evidence type="ECO:0000256" key="15">
    <source>
        <dbReference type="SAM" id="SignalP"/>
    </source>
</evidence>
<evidence type="ECO:0000256" key="8">
    <source>
        <dbReference type="ARBA" id="ARBA00023145"/>
    </source>
</evidence>
<dbReference type="CDD" id="cd00190">
    <property type="entry name" value="Tryp_SPc"/>
    <property type="match status" value="1"/>
</dbReference>
<dbReference type="GO" id="GO:0004252">
    <property type="term" value="F:serine-type endopeptidase activity"/>
    <property type="evidence" value="ECO:0007669"/>
    <property type="project" value="UniProtKB-EC"/>
</dbReference>
<dbReference type="SMART" id="SM00020">
    <property type="entry name" value="Tryp_SPc"/>
    <property type="match status" value="1"/>
</dbReference>
<dbReference type="PROSITE" id="PS00135">
    <property type="entry name" value="TRYPSIN_SER"/>
    <property type="match status" value="1"/>
</dbReference>
<feature type="signal peptide" evidence="15">
    <location>
        <begin position="1"/>
        <end position="31"/>
    </location>
</feature>
<dbReference type="InterPro" id="IPR001254">
    <property type="entry name" value="Trypsin_dom"/>
</dbReference>
<evidence type="ECO:0000313" key="17">
    <source>
        <dbReference type="EMBL" id="KAL1398336.1"/>
    </source>
</evidence>
<organism evidence="17 18">
    <name type="scientific">Culex pipiens pipiens</name>
    <name type="common">Northern house mosquito</name>
    <dbReference type="NCBI Taxonomy" id="38569"/>
    <lineage>
        <taxon>Eukaryota</taxon>
        <taxon>Metazoa</taxon>
        <taxon>Ecdysozoa</taxon>
        <taxon>Arthropoda</taxon>
        <taxon>Hexapoda</taxon>
        <taxon>Insecta</taxon>
        <taxon>Pterygota</taxon>
        <taxon>Neoptera</taxon>
        <taxon>Endopterygota</taxon>
        <taxon>Diptera</taxon>
        <taxon>Nematocera</taxon>
        <taxon>Culicoidea</taxon>
        <taxon>Culicidae</taxon>
        <taxon>Culicinae</taxon>
        <taxon>Culicini</taxon>
        <taxon>Culex</taxon>
        <taxon>Culex</taxon>
    </lineage>
</organism>
<comment type="catalytic activity">
    <reaction evidence="11">
        <text>Preferential cleavage: Arg-|-Xaa, Lys-|-Xaa.</text>
        <dbReference type="EC" id="3.4.21.4"/>
    </reaction>
</comment>
<dbReference type="GO" id="GO:0005576">
    <property type="term" value="C:extracellular region"/>
    <property type="evidence" value="ECO:0007669"/>
    <property type="project" value="UniProtKB-SubCell"/>
</dbReference>
<protein>
    <recommendedName>
        <fullName evidence="12">trypsin</fullName>
        <ecNumber evidence="12">3.4.21.4</ecNumber>
    </recommendedName>
</protein>
<dbReference type="InterPro" id="IPR009003">
    <property type="entry name" value="Peptidase_S1_PA"/>
</dbReference>